<dbReference type="EMBL" id="JACGCM010001002">
    <property type="protein sequence ID" value="KAF6163079.1"/>
    <property type="molecule type" value="Genomic_DNA"/>
</dbReference>
<feature type="compositionally biased region" description="Low complexity" evidence="2">
    <location>
        <begin position="136"/>
        <end position="146"/>
    </location>
</feature>
<evidence type="ECO:0000256" key="2">
    <source>
        <dbReference type="SAM" id="MobiDB-lite"/>
    </source>
</evidence>
<dbReference type="GO" id="GO:0008270">
    <property type="term" value="F:zinc ion binding"/>
    <property type="evidence" value="ECO:0007669"/>
    <property type="project" value="UniProtKB-KW"/>
</dbReference>
<evidence type="ECO:0000313" key="4">
    <source>
        <dbReference type="EMBL" id="KAF6163079.1"/>
    </source>
</evidence>
<protein>
    <recommendedName>
        <fullName evidence="3">RING-type domain-containing protein</fullName>
    </recommendedName>
</protein>
<comment type="caution">
    <text evidence="4">The sequence shown here is derived from an EMBL/GenBank/DDBJ whole genome shotgun (WGS) entry which is preliminary data.</text>
</comment>
<dbReference type="PANTHER" id="PTHR31150:SF32">
    <property type="entry name" value="RING_U-BOX SUPERFAMILY PROTEIN"/>
    <property type="match status" value="1"/>
</dbReference>
<dbReference type="OrthoDB" id="1938835at2759"/>
<evidence type="ECO:0000259" key="3">
    <source>
        <dbReference type="PROSITE" id="PS50089"/>
    </source>
</evidence>
<dbReference type="Gene3D" id="3.30.40.10">
    <property type="entry name" value="Zinc/RING finger domain, C3HC4 (zinc finger)"/>
    <property type="match status" value="1"/>
</dbReference>
<keyword evidence="1" id="KW-0479">Metal-binding</keyword>
<proteinExistence type="predicted"/>
<keyword evidence="1" id="KW-0862">Zinc</keyword>
<evidence type="ECO:0000313" key="5">
    <source>
        <dbReference type="Proteomes" id="UP000541444"/>
    </source>
</evidence>
<feature type="region of interest" description="Disordered" evidence="2">
    <location>
        <begin position="130"/>
        <end position="174"/>
    </location>
</feature>
<dbReference type="PROSITE" id="PS50089">
    <property type="entry name" value="ZF_RING_2"/>
    <property type="match status" value="1"/>
</dbReference>
<dbReference type="InterPro" id="IPR013083">
    <property type="entry name" value="Znf_RING/FYVE/PHD"/>
</dbReference>
<reference evidence="4 5" key="1">
    <citation type="journal article" date="2020" name="IScience">
        <title>Genome Sequencing of the Endangered Kingdonia uniflora (Circaeasteraceae, Ranunculales) Reveals Potential Mechanisms of Evolutionary Specialization.</title>
        <authorList>
            <person name="Sun Y."/>
            <person name="Deng T."/>
            <person name="Zhang A."/>
            <person name="Moore M.J."/>
            <person name="Landis J.B."/>
            <person name="Lin N."/>
            <person name="Zhang H."/>
            <person name="Zhang X."/>
            <person name="Huang J."/>
            <person name="Zhang X."/>
            <person name="Sun H."/>
            <person name="Wang H."/>
        </authorList>
    </citation>
    <scope>NUCLEOTIDE SEQUENCE [LARGE SCALE GENOMIC DNA]</scope>
    <source>
        <strain evidence="4">TB1705</strain>
        <tissue evidence="4">Leaf</tissue>
    </source>
</reference>
<organism evidence="4 5">
    <name type="scientific">Kingdonia uniflora</name>
    <dbReference type="NCBI Taxonomy" id="39325"/>
    <lineage>
        <taxon>Eukaryota</taxon>
        <taxon>Viridiplantae</taxon>
        <taxon>Streptophyta</taxon>
        <taxon>Embryophyta</taxon>
        <taxon>Tracheophyta</taxon>
        <taxon>Spermatophyta</taxon>
        <taxon>Magnoliopsida</taxon>
        <taxon>Ranunculales</taxon>
        <taxon>Circaeasteraceae</taxon>
        <taxon>Kingdonia</taxon>
    </lineage>
</organism>
<name>A0A7J7N774_9MAGN</name>
<dbReference type="Proteomes" id="UP000541444">
    <property type="component" value="Unassembled WGS sequence"/>
</dbReference>
<feature type="region of interest" description="Disordered" evidence="2">
    <location>
        <begin position="1"/>
        <end position="31"/>
    </location>
</feature>
<feature type="domain" description="RING-type" evidence="3">
    <location>
        <begin position="262"/>
        <end position="314"/>
    </location>
</feature>
<dbReference type="AlphaFoldDB" id="A0A7J7N774"/>
<keyword evidence="1" id="KW-0863">Zinc-finger</keyword>
<feature type="compositionally biased region" description="Polar residues" evidence="2">
    <location>
        <begin position="11"/>
        <end position="20"/>
    </location>
</feature>
<evidence type="ECO:0000256" key="1">
    <source>
        <dbReference type="PROSITE-ProRule" id="PRU00175"/>
    </source>
</evidence>
<gene>
    <name evidence="4" type="ORF">GIB67_001407</name>
</gene>
<accession>A0A7J7N774</accession>
<sequence>MGSACSCVTAKDSSPPNRITNGALHRSAGYSPSWSFRWDNRGRVAGETENPTDRYSHVRRRYAALEVKSREDADTEAISDGGSPFENLRTPAWQKTPVHEGIAGNLTTPVSDLSMGSSFSTQVRDLTEVSGIADPSSSKLSFSMSESDNHSFSRSYPLPGESTPSRRARRSPGHQLLRGVFDSRIPGFIPGFKSPNNNSASEGRQSFVLSTGSSDGWSMRTFSELVASSQRDRWSFDSETFSSSGRGKITRANSLSIDLRTCGVCSKLLTERSSWNCNELSVTAVLFCGHVYHAECLENMTSENEKHDPACPLCISGEKQTLKISEKALRINSRISRNRVVDGDLEDNSVSYGKSSGLEGKCPKIGSSSSVRNVFAKPFLKRHFSLGSKKMIRSMTVNEPPVRRKGFWARYR</sequence>
<dbReference type="SUPFAM" id="SSF57850">
    <property type="entry name" value="RING/U-box"/>
    <property type="match status" value="1"/>
</dbReference>
<dbReference type="InterPro" id="IPR001841">
    <property type="entry name" value="Znf_RING"/>
</dbReference>
<dbReference type="PANTHER" id="PTHR31150">
    <property type="entry name" value="EXPRESSED PROTEIN"/>
    <property type="match status" value="1"/>
</dbReference>
<dbReference type="SMART" id="SM00184">
    <property type="entry name" value="RING"/>
    <property type="match status" value="1"/>
</dbReference>
<keyword evidence="5" id="KW-1185">Reference proteome</keyword>